<keyword evidence="2" id="KW-1185">Reference proteome</keyword>
<evidence type="ECO:0000313" key="1">
    <source>
        <dbReference type="EMBL" id="SIS88382.1"/>
    </source>
</evidence>
<evidence type="ECO:0000313" key="2">
    <source>
        <dbReference type="Proteomes" id="UP000186156"/>
    </source>
</evidence>
<dbReference type="RefSeq" id="WP_076346899.1">
    <property type="nucleotide sequence ID" value="NZ_FTOO01000006.1"/>
</dbReference>
<organism evidence="1 2">
    <name type="scientific">Alicyclobacillus vulcanalis</name>
    <dbReference type="NCBI Taxonomy" id="252246"/>
    <lineage>
        <taxon>Bacteria</taxon>
        <taxon>Bacillati</taxon>
        <taxon>Bacillota</taxon>
        <taxon>Bacilli</taxon>
        <taxon>Bacillales</taxon>
        <taxon>Alicyclobacillaceae</taxon>
        <taxon>Alicyclobacillus</taxon>
    </lineage>
</organism>
<sequence>MFLKIEIDDQVTERIQFMADTVGNVMQDLVEQTAETLTPFLKQNAPVGQHYRFDGTMLPGGQLRDSLRFEIGMYGARLLGAKQGIYVIGGTRPHPIFPRRAKALAFFWPKVGHGVVFGRVNHPGTKPNDFREAALQQAVDEMALQQVFERVINGWITGSGV</sequence>
<dbReference type="AlphaFoldDB" id="A0A1N7MQN6"/>
<dbReference type="Proteomes" id="UP000186156">
    <property type="component" value="Unassembled WGS sequence"/>
</dbReference>
<name>A0A1N7MQN6_9BACL</name>
<accession>A0A1N7MQN6</accession>
<gene>
    <name evidence="1" type="ORF">SAMN05421799_10633</name>
</gene>
<protein>
    <submittedName>
        <fullName evidence="1">Uncharacterized protein</fullName>
    </submittedName>
</protein>
<proteinExistence type="predicted"/>
<dbReference type="OrthoDB" id="1625439at2"/>
<reference evidence="2" key="1">
    <citation type="submission" date="2017-01" db="EMBL/GenBank/DDBJ databases">
        <authorList>
            <person name="Varghese N."/>
            <person name="Submissions S."/>
        </authorList>
    </citation>
    <scope>NUCLEOTIDE SEQUENCE [LARGE SCALE GENOMIC DNA]</scope>
    <source>
        <strain evidence="2">DSM 16176</strain>
    </source>
</reference>
<dbReference type="STRING" id="252246.SAMN05421799_10633"/>
<dbReference type="EMBL" id="FTOO01000006">
    <property type="protein sequence ID" value="SIS88382.1"/>
    <property type="molecule type" value="Genomic_DNA"/>
</dbReference>